<evidence type="ECO:0000256" key="2">
    <source>
        <dbReference type="SAM" id="MobiDB-lite"/>
    </source>
</evidence>
<feature type="compositionally biased region" description="Polar residues" evidence="2">
    <location>
        <begin position="64"/>
        <end position="83"/>
    </location>
</feature>
<evidence type="ECO:0000256" key="1">
    <source>
        <dbReference type="SAM" id="Coils"/>
    </source>
</evidence>
<proteinExistence type="predicted"/>
<feature type="domain" description="Integrase catalytic" evidence="3">
    <location>
        <begin position="513"/>
        <end position="615"/>
    </location>
</feature>
<feature type="region of interest" description="Disordered" evidence="2">
    <location>
        <begin position="1"/>
        <end position="34"/>
    </location>
</feature>
<feature type="compositionally biased region" description="Basic and acidic residues" evidence="2">
    <location>
        <begin position="717"/>
        <end position="733"/>
    </location>
</feature>
<protein>
    <submittedName>
        <fullName evidence="4">Retrovirus-related Pol polyprotein from transposon TNT 1-94</fullName>
    </submittedName>
</protein>
<gene>
    <name evidence="4" type="primary">POLX_1991</name>
    <name evidence="4" type="ORF">CK203_061379</name>
</gene>
<sequence length="1250" mass="142893">MTLGSPRKSKGIALNAIKEESLGSKGEGNEKMSDGEVARFARKFKKYMKFRKYKKKSKEDAKKWNNSMGKSNALSESCESSDSNGDEMSFDSAYETLYKECLSLKQEQVEWETSKRSLINEIKTLKGEKNSLLNKIAFLEGEHFDMKKMCDELKSENQVFKNELSLRKEESHPSSKRLSDLINLGRKSFDKRGLGFVDEVTTPSSGKTIFVKSCEEVVPKKIPPKLKLHCTHCIKMGHTIDRCYARMFESFQRKFTNLMNESFTLRNRLLQGGKRVFKRDSNVPHYSGFEGSTSNGMTKVTNVKQIWVKKSELNCLVVHTALRASESHSCVASVKRKGTIYAPGILNLEEVLYVEGLKANLISISQICDKKFNVQFSQNLCEVFDLKGNCVMIGLRTSDNCYVVCQNPSTSFSSSLVCGSSKIESIDLWHRRLGHLNYRDLMKVANNEVIKGIPKLGKPFNPICGPCQKGKQTRSTHNRVDEILTSKPLELLHMDLMGPIRTESLGGKKYILVMVDDYSRYAWVAFLRDKSEAFINFKDIGIKHEFSAPRTPQQNGVVERKNRVLQEMARTMLNQYELPTHFWAEAINTAYYTSNRTHMRPRTRKTCYELWKGKKPSVKYFRVFGSRCYVLKDHENLGKFESKSEEGIFLGYSSKIRAYRVYILSSKCIVESINVIVDDIVSRSRECDDDRIDVSKDIEVIDEKSEDEKLSEDEEKKDEQGKKGDRGRIEPSKKNKSRVPKNHPLSNVIGNYEDSMVIRRQSKLNEVSYVCYTSQIEPKNVEEALNDEAWVEALHEELNQFSRNDVWLVAQGFKQIEGIDFDETFALVARLESIQILLVVACVWKFKLFQMDVKSAFLNGILDEEVYVEQPKGFQDPRYPNHVYRLRKALYGLKQAPRAWHERLTSYLLKKGFMRGGADRTLFIRRNDEVFLVAQIYVDDIVFGSTSSECALDFSKEMKSEFEMSMVGELTYFLGFQVKQLKDGIFLSQSKYARELVKNFGLESTKHFRTPMPTNLKLSKDESGKGVEETLYRSMIGSLLYLTASRPDIAFSVGVCARYQACPKESHLIALKRIIRYIAGTLELSLWYPFDTHSDVACYTDADWAGNVDDRKSTSGGCFYIGNCLVAWMSKKQNSISLSIAEAEYIAIGSCCSQLLWIKQMLRDYGIDQGTMVVFCDNTSAINISKNPVLHSRTKHIDIRHHFIRDLVEDKVVSLEYVPTEGQIADILTKPLDVSRFESLRKSIGLCTVN</sequence>
<dbReference type="AlphaFoldDB" id="A0A438GAJ3"/>
<dbReference type="SUPFAM" id="SSF53098">
    <property type="entry name" value="Ribonuclease H-like"/>
    <property type="match status" value="1"/>
</dbReference>
<dbReference type="Gene3D" id="3.30.420.10">
    <property type="entry name" value="Ribonuclease H-like superfamily/Ribonuclease H"/>
    <property type="match status" value="2"/>
</dbReference>
<feature type="coiled-coil region" evidence="1">
    <location>
        <begin position="115"/>
        <end position="170"/>
    </location>
</feature>
<dbReference type="GO" id="GO:0003676">
    <property type="term" value="F:nucleic acid binding"/>
    <property type="evidence" value="ECO:0007669"/>
    <property type="project" value="InterPro"/>
</dbReference>
<dbReference type="Pfam" id="PF25597">
    <property type="entry name" value="SH3_retrovirus"/>
    <property type="match status" value="1"/>
</dbReference>
<evidence type="ECO:0000259" key="3">
    <source>
        <dbReference type="PROSITE" id="PS50994"/>
    </source>
</evidence>
<dbReference type="InterPro" id="IPR001584">
    <property type="entry name" value="Integrase_cat-core"/>
</dbReference>
<dbReference type="PANTHER" id="PTHR11439">
    <property type="entry name" value="GAG-POL-RELATED RETROTRANSPOSON"/>
    <property type="match status" value="1"/>
</dbReference>
<dbReference type="Pfam" id="PF13976">
    <property type="entry name" value="gag_pre-integrs"/>
    <property type="match status" value="1"/>
</dbReference>
<evidence type="ECO:0000313" key="5">
    <source>
        <dbReference type="Proteomes" id="UP000288805"/>
    </source>
</evidence>
<evidence type="ECO:0000313" key="4">
    <source>
        <dbReference type="EMBL" id="RVW69235.1"/>
    </source>
</evidence>
<dbReference type="InterPro" id="IPR025724">
    <property type="entry name" value="GAG-pre-integrase_dom"/>
</dbReference>
<reference evidence="4 5" key="1">
    <citation type="journal article" date="2018" name="PLoS Genet.">
        <title>Population sequencing reveals clonal diversity and ancestral inbreeding in the grapevine cultivar Chardonnay.</title>
        <authorList>
            <person name="Roach M.J."/>
            <person name="Johnson D.L."/>
            <person name="Bohlmann J."/>
            <person name="van Vuuren H.J."/>
            <person name="Jones S.J."/>
            <person name="Pretorius I.S."/>
            <person name="Schmidt S.A."/>
            <person name="Borneman A.R."/>
        </authorList>
    </citation>
    <scope>NUCLEOTIDE SEQUENCE [LARGE SCALE GENOMIC DNA]</scope>
    <source>
        <strain evidence="5">cv. Chardonnay</strain>
        <tissue evidence="4">Leaf</tissue>
    </source>
</reference>
<dbReference type="EMBL" id="QGNW01000503">
    <property type="protein sequence ID" value="RVW69235.1"/>
    <property type="molecule type" value="Genomic_DNA"/>
</dbReference>
<dbReference type="CDD" id="cd09272">
    <property type="entry name" value="RNase_HI_RT_Ty1"/>
    <property type="match status" value="1"/>
</dbReference>
<dbReference type="InterPro" id="IPR057670">
    <property type="entry name" value="SH3_retrovirus"/>
</dbReference>
<dbReference type="InterPro" id="IPR013103">
    <property type="entry name" value="RVT_2"/>
</dbReference>
<feature type="compositionally biased region" description="Basic and acidic residues" evidence="2">
    <location>
        <begin position="17"/>
        <end position="34"/>
    </location>
</feature>
<feature type="region of interest" description="Disordered" evidence="2">
    <location>
        <begin position="703"/>
        <end position="748"/>
    </location>
</feature>
<name>A0A438GAJ3_VITVI</name>
<dbReference type="InterPro" id="IPR012337">
    <property type="entry name" value="RNaseH-like_sf"/>
</dbReference>
<dbReference type="Pfam" id="PF07727">
    <property type="entry name" value="RVT_2"/>
    <property type="match status" value="1"/>
</dbReference>
<feature type="region of interest" description="Disordered" evidence="2">
    <location>
        <begin position="52"/>
        <end position="85"/>
    </location>
</feature>
<comment type="caution">
    <text evidence="4">The sequence shown here is derived from an EMBL/GenBank/DDBJ whole genome shotgun (WGS) entry which is preliminary data.</text>
</comment>
<dbReference type="Proteomes" id="UP000288805">
    <property type="component" value="Unassembled WGS sequence"/>
</dbReference>
<dbReference type="SUPFAM" id="SSF56672">
    <property type="entry name" value="DNA/RNA polymerases"/>
    <property type="match status" value="1"/>
</dbReference>
<dbReference type="InterPro" id="IPR036397">
    <property type="entry name" value="RNaseH_sf"/>
</dbReference>
<dbReference type="PROSITE" id="PS50994">
    <property type="entry name" value="INTEGRASE"/>
    <property type="match status" value="1"/>
</dbReference>
<dbReference type="InterPro" id="IPR043502">
    <property type="entry name" value="DNA/RNA_pol_sf"/>
</dbReference>
<dbReference type="PANTHER" id="PTHR11439:SF486">
    <property type="entry name" value="RLK (RECEPTOR-LIKE KINASE) PROTEIN, PUTATIVE-RELATED"/>
    <property type="match status" value="1"/>
</dbReference>
<accession>A0A438GAJ3</accession>
<dbReference type="GO" id="GO:0015074">
    <property type="term" value="P:DNA integration"/>
    <property type="evidence" value="ECO:0007669"/>
    <property type="project" value="InterPro"/>
</dbReference>
<organism evidence="4 5">
    <name type="scientific">Vitis vinifera</name>
    <name type="common">Grape</name>
    <dbReference type="NCBI Taxonomy" id="29760"/>
    <lineage>
        <taxon>Eukaryota</taxon>
        <taxon>Viridiplantae</taxon>
        <taxon>Streptophyta</taxon>
        <taxon>Embryophyta</taxon>
        <taxon>Tracheophyta</taxon>
        <taxon>Spermatophyta</taxon>
        <taxon>Magnoliopsida</taxon>
        <taxon>eudicotyledons</taxon>
        <taxon>Gunneridae</taxon>
        <taxon>Pentapetalae</taxon>
        <taxon>rosids</taxon>
        <taxon>Vitales</taxon>
        <taxon>Vitaceae</taxon>
        <taxon>Viteae</taxon>
        <taxon>Vitis</taxon>
    </lineage>
</organism>
<keyword evidence="1" id="KW-0175">Coiled coil</keyword>